<dbReference type="Proteomes" id="UP000316628">
    <property type="component" value="Unassembled WGS sequence"/>
</dbReference>
<sequence length="288" mass="31365">MSDERIDPMNLTAQLHYSAAGNPPSTLPESAISNAYPGLEFDIRNIWRRLLVGIELHEADNYVVSADAGHERLVGRRLLTVADHDVIGGLVGPTRPGAGSGPLTTPTNPDGVTMLEWSNSLADVLARHVGQAVPCLFTSGPAPNPVGKPAKLPDPGFEVVELEVRPLFATSAETGDPLAVIAEEMAGPGDLTRGLCSPWQNDYRECACYYWAASRPDYVNVEDTAAGTTTGNHWFAKDREPRVYVLDNRFDSRLVSYDDLFQDWQGRLRFIVGGDDAPEHLDPEADGR</sequence>
<reference evidence="1 2" key="1">
    <citation type="submission" date="2019-06" db="EMBL/GenBank/DDBJ databases">
        <title>Sequencing the genomes of 1000 actinobacteria strains.</title>
        <authorList>
            <person name="Klenk H.-P."/>
        </authorList>
    </citation>
    <scope>NUCLEOTIDE SEQUENCE [LARGE SCALE GENOMIC DNA]</scope>
    <source>
        <strain evidence="1 2">DSM 45456</strain>
    </source>
</reference>
<dbReference type="AlphaFoldDB" id="A0A543JRY8"/>
<keyword evidence="2" id="KW-1185">Reference proteome</keyword>
<dbReference type="EMBL" id="VFPP01000001">
    <property type="protein sequence ID" value="TQM85547.1"/>
    <property type="molecule type" value="Genomic_DNA"/>
</dbReference>
<name>A0A543JRY8_9PSEU</name>
<accession>A0A543JRY8</accession>
<comment type="caution">
    <text evidence="1">The sequence shown here is derived from an EMBL/GenBank/DDBJ whole genome shotgun (WGS) entry which is preliminary data.</text>
</comment>
<dbReference type="OrthoDB" id="8212190at2"/>
<dbReference type="RefSeq" id="WP_141983574.1">
    <property type="nucleotide sequence ID" value="NZ_VFPP01000001.1"/>
</dbReference>
<evidence type="ECO:0000313" key="1">
    <source>
        <dbReference type="EMBL" id="TQM85547.1"/>
    </source>
</evidence>
<organism evidence="1 2">
    <name type="scientific">Saccharothrix saharensis</name>
    <dbReference type="NCBI Taxonomy" id="571190"/>
    <lineage>
        <taxon>Bacteria</taxon>
        <taxon>Bacillati</taxon>
        <taxon>Actinomycetota</taxon>
        <taxon>Actinomycetes</taxon>
        <taxon>Pseudonocardiales</taxon>
        <taxon>Pseudonocardiaceae</taxon>
        <taxon>Saccharothrix</taxon>
    </lineage>
</organism>
<proteinExistence type="predicted"/>
<gene>
    <name evidence="1" type="ORF">FHX81_8039</name>
</gene>
<evidence type="ECO:0000313" key="2">
    <source>
        <dbReference type="Proteomes" id="UP000316628"/>
    </source>
</evidence>
<protein>
    <submittedName>
        <fullName evidence="1">Uncharacterized protein</fullName>
    </submittedName>
</protein>